<feature type="domain" description="Peptidase S26" evidence="8">
    <location>
        <begin position="30"/>
        <end position="208"/>
    </location>
</feature>
<gene>
    <name evidence="9" type="ORF">BLSS_1289</name>
</gene>
<dbReference type="AlphaFoldDB" id="A0A087BL56"/>
<dbReference type="GO" id="GO:0005886">
    <property type="term" value="C:plasma membrane"/>
    <property type="evidence" value="ECO:0007669"/>
    <property type="project" value="UniProtKB-SubCell"/>
</dbReference>
<evidence type="ECO:0000259" key="8">
    <source>
        <dbReference type="Pfam" id="PF10502"/>
    </source>
</evidence>
<evidence type="ECO:0000256" key="7">
    <source>
        <dbReference type="RuleBase" id="RU362042"/>
    </source>
</evidence>
<evidence type="ECO:0000313" key="9">
    <source>
        <dbReference type="EMBL" id="KFI71756.1"/>
    </source>
</evidence>
<dbReference type="CDD" id="cd06530">
    <property type="entry name" value="S26_SPase_I"/>
    <property type="match status" value="1"/>
</dbReference>
<dbReference type="InterPro" id="IPR036286">
    <property type="entry name" value="LexA/Signal_pep-like_sf"/>
</dbReference>
<dbReference type="MEROPS" id="S26.025"/>
<evidence type="ECO:0000313" key="10">
    <source>
        <dbReference type="Proteomes" id="UP000029024"/>
    </source>
</evidence>
<proteinExistence type="inferred from homology"/>
<dbReference type="PANTHER" id="PTHR43390">
    <property type="entry name" value="SIGNAL PEPTIDASE I"/>
    <property type="match status" value="1"/>
</dbReference>
<dbReference type="GO" id="GO:0009003">
    <property type="term" value="F:signal peptidase activity"/>
    <property type="evidence" value="ECO:0007669"/>
    <property type="project" value="UniProtKB-EC"/>
</dbReference>
<keyword evidence="7" id="KW-1133">Transmembrane helix</keyword>
<comment type="similarity">
    <text evidence="3 7">Belongs to the peptidase S26 family.</text>
</comment>
<dbReference type="Pfam" id="PF10502">
    <property type="entry name" value="Peptidase_S26"/>
    <property type="match status" value="1"/>
</dbReference>
<evidence type="ECO:0000256" key="6">
    <source>
        <dbReference type="PIRSR" id="PIRSR600223-1"/>
    </source>
</evidence>
<keyword evidence="7" id="KW-0645">Protease</keyword>
<dbReference type="SUPFAM" id="SSF51306">
    <property type="entry name" value="LexA/Signal peptidase"/>
    <property type="match status" value="1"/>
</dbReference>
<accession>A0A087BL56</accession>
<dbReference type="PRINTS" id="PR00727">
    <property type="entry name" value="LEADERPTASE"/>
</dbReference>
<evidence type="ECO:0000256" key="2">
    <source>
        <dbReference type="ARBA" id="ARBA00004401"/>
    </source>
</evidence>
<dbReference type="InterPro" id="IPR019758">
    <property type="entry name" value="Pept_S26A_signal_pept_1_CS"/>
</dbReference>
<organism evidence="9 10">
    <name type="scientific">Bifidobacterium longum subsp. suis</name>
    <dbReference type="NCBI Taxonomy" id="1695"/>
    <lineage>
        <taxon>Bacteria</taxon>
        <taxon>Bacillati</taxon>
        <taxon>Actinomycetota</taxon>
        <taxon>Actinomycetes</taxon>
        <taxon>Bifidobacteriales</taxon>
        <taxon>Bifidobacteriaceae</taxon>
        <taxon>Bifidobacterium</taxon>
    </lineage>
</organism>
<feature type="active site" evidence="6">
    <location>
        <position position="117"/>
    </location>
</feature>
<dbReference type="Gene3D" id="2.10.109.10">
    <property type="entry name" value="Umud Fragment, subunit A"/>
    <property type="match status" value="1"/>
</dbReference>
<dbReference type="Proteomes" id="UP000029024">
    <property type="component" value="Unassembled WGS sequence"/>
</dbReference>
<dbReference type="EMBL" id="JGZA01000008">
    <property type="protein sequence ID" value="KFI71756.1"/>
    <property type="molecule type" value="Genomic_DNA"/>
</dbReference>
<dbReference type="InterPro" id="IPR019533">
    <property type="entry name" value="Peptidase_S26"/>
</dbReference>
<dbReference type="InterPro" id="IPR000223">
    <property type="entry name" value="Pept_S26A_signal_pept_1"/>
</dbReference>
<keyword evidence="7" id="KW-0472">Membrane</keyword>
<protein>
    <recommendedName>
        <fullName evidence="4 7">Signal peptidase I</fullName>
        <ecNumber evidence="4 7">3.4.21.89</ecNumber>
    </recommendedName>
</protein>
<keyword evidence="7" id="KW-0812">Transmembrane</keyword>
<dbReference type="PROSITE" id="PS00761">
    <property type="entry name" value="SPASE_I_3"/>
    <property type="match status" value="1"/>
</dbReference>
<dbReference type="GO" id="GO:0006465">
    <property type="term" value="P:signal peptide processing"/>
    <property type="evidence" value="ECO:0007669"/>
    <property type="project" value="InterPro"/>
</dbReference>
<comment type="subcellular location">
    <subcellularLocation>
        <location evidence="2">Cell membrane</location>
        <topology evidence="2">Single-pass type II membrane protein</topology>
    </subcellularLocation>
    <subcellularLocation>
        <location evidence="7">Membrane</location>
        <topology evidence="7">Single-pass type II membrane protein</topology>
    </subcellularLocation>
</comment>
<evidence type="ECO:0000256" key="5">
    <source>
        <dbReference type="ARBA" id="ARBA00022801"/>
    </source>
</evidence>
<reference evidence="9 10" key="1">
    <citation type="submission" date="2014-03" db="EMBL/GenBank/DDBJ databases">
        <title>Genomics of Bifidobacteria.</title>
        <authorList>
            <person name="Ventura M."/>
            <person name="Milani C."/>
            <person name="Lugli G.A."/>
        </authorList>
    </citation>
    <scope>NUCLEOTIDE SEQUENCE [LARGE SCALE GENOMIC DNA]</scope>
    <source>
        <strain evidence="9 10">LMG 21814</strain>
    </source>
</reference>
<name>A0A087BL56_BIFLN</name>
<dbReference type="GO" id="GO:0004252">
    <property type="term" value="F:serine-type endopeptidase activity"/>
    <property type="evidence" value="ECO:0007669"/>
    <property type="project" value="InterPro"/>
</dbReference>
<keyword evidence="5 7" id="KW-0378">Hydrolase</keyword>
<dbReference type="EC" id="3.4.21.89" evidence="4 7"/>
<evidence type="ECO:0000256" key="3">
    <source>
        <dbReference type="ARBA" id="ARBA00009370"/>
    </source>
</evidence>
<evidence type="ECO:0000256" key="4">
    <source>
        <dbReference type="ARBA" id="ARBA00013208"/>
    </source>
</evidence>
<comment type="catalytic activity">
    <reaction evidence="1 7">
        <text>Cleavage of hydrophobic, N-terminal signal or leader sequences from secreted and periplasmic proteins.</text>
        <dbReference type="EC" id="3.4.21.89"/>
    </reaction>
</comment>
<dbReference type="NCBIfam" id="TIGR02227">
    <property type="entry name" value="sigpep_I_bact"/>
    <property type="match status" value="1"/>
</dbReference>
<feature type="transmembrane region" description="Helical" evidence="7">
    <location>
        <begin position="29"/>
        <end position="54"/>
    </location>
</feature>
<evidence type="ECO:0000256" key="1">
    <source>
        <dbReference type="ARBA" id="ARBA00000677"/>
    </source>
</evidence>
<comment type="caution">
    <text evidence="9">The sequence shown here is derived from an EMBL/GenBank/DDBJ whole genome shotgun (WGS) entry which is preliminary data.</text>
</comment>
<feature type="active site" evidence="6">
    <location>
        <position position="58"/>
    </location>
</feature>
<sequence length="217" mass="24254">MMVGRHSKKARGQSRRHARKPSVWSEIRGYLLTVIAVMLVVLLGRTFVFNVYVIPSRSMEDTLQIGDRVFASRLTPRLFALHRGDIIVFKDPADWMEGEQLPTNLMSIIDSNRYLIKRVIGLPGDTVTCKGSGEPITVNGKPIDESAYLKSGVNPSDSPFSVTVTDGNVFVLGDNRSNSRDSRYHLVDGNNGLVPYDDIQGVALFRFWPFTRIGLLN</sequence>
<dbReference type="PANTHER" id="PTHR43390:SF1">
    <property type="entry name" value="CHLOROPLAST PROCESSING PEPTIDASE"/>
    <property type="match status" value="1"/>
</dbReference>